<dbReference type="STRING" id="2656787.A0A370T914"/>
<comment type="caution">
    <text evidence="1">The sequence shown here is derived from an EMBL/GenBank/DDBJ whole genome shotgun (WGS) entry which is preliminary data.</text>
</comment>
<dbReference type="PANTHER" id="PTHR38696">
    <property type="entry name" value="MEDIATOR OF RNA POLYMERASE II TRANSCRIPTION SUBUNIT 13"/>
    <property type="match status" value="1"/>
</dbReference>
<dbReference type="RefSeq" id="XP_031864651.1">
    <property type="nucleotide sequence ID" value="XM_032019211.1"/>
</dbReference>
<proteinExistence type="predicted"/>
<dbReference type="PANTHER" id="PTHR38696:SF1">
    <property type="entry name" value="MEDIATOR OF RNA POLYMERASE II TRANSCRIPTION SUBUNIT 13"/>
    <property type="match status" value="1"/>
</dbReference>
<reference evidence="1 2" key="1">
    <citation type="journal article" date="2018" name="IMA Fungus">
        <title>IMA Genome-F 9: Draft genome sequence of Annulohypoxylon stygium, Aspergillus mulundensis, Berkeleyomyces basicola (syn. Thielaviopsis basicola), Ceratocystis smalleyi, two Cercospora beticola strains, Coleophoma cylindrospora, Fusarium fracticaudum, Phialophora cf. hyalina, and Morchella septimelata.</title>
        <authorList>
            <person name="Wingfield B.D."/>
            <person name="Bills G.F."/>
            <person name="Dong Y."/>
            <person name="Huang W."/>
            <person name="Nel W.J."/>
            <person name="Swalarsk-Parry B.S."/>
            <person name="Vaghefi N."/>
            <person name="Wilken P.M."/>
            <person name="An Z."/>
            <person name="de Beer Z.W."/>
            <person name="De Vos L."/>
            <person name="Chen L."/>
            <person name="Duong T.A."/>
            <person name="Gao Y."/>
            <person name="Hammerbacher A."/>
            <person name="Kikkert J.R."/>
            <person name="Li Y."/>
            <person name="Li H."/>
            <person name="Li K."/>
            <person name="Li Q."/>
            <person name="Liu X."/>
            <person name="Ma X."/>
            <person name="Naidoo K."/>
            <person name="Pethybridge S.J."/>
            <person name="Sun J."/>
            <person name="Steenkamp E.T."/>
            <person name="van der Nest M.A."/>
            <person name="van Wyk S."/>
            <person name="Wingfield M.J."/>
            <person name="Xiong C."/>
            <person name="Yue Q."/>
            <person name="Zhang X."/>
        </authorList>
    </citation>
    <scope>NUCLEOTIDE SEQUENCE [LARGE SCALE GENOMIC DNA]</scope>
    <source>
        <strain evidence="1 2">BP 5553</strain>
    </source>
</reference>
<accession>A0A370T914</accession>
<evidence type="ECO:0000313" key="1">
    <source>
        <dbReference type="EMBL" id="RDL29961.1"/>
    </source>
</evidence>
<dbReference type="EMBL" id="NPIC01000017">
    <property type="protein sequence ID" value="RDL29961.1"/>
    <property type="molecule type" value="Genomic_DNA"/>
</dbReference>
<name>A0A370T914_9HELO</name>
<dbReference type="OrthoDB" id="58379at2759"/>
<gene>
    <name evidence="1" type="ORF">BP5553_10588</name>
</gene>
<keyword evidence="2" id="KW-1185">Reference proteome</keyword>
<dbReference type="GeneID" id="43603437"/>
<dbReference type="Proteomes" id="UP000254866">
    <property type="component" value="Unassembled WGS sequence"/>
</dbReference>
<organism evidence="1 2">
    <name type="scientific">Venustampulla echinocandica</name>
    <dbReference type="NCBI Taxonomy" id="2656787"/>
    <lineage>
        <taxon>Eukaryota</taxon>
        <taxon>Fungi</taxon>
        <taxon>Dikarya</taxon>
        <taxon>Ascomycota</taxon>
        <taxon>Pezizomycotina</taxon>
        <taxon>Leotiomycetes</taxon>
        <taxon>Helotiales</taxon>
        <taxon>Pleuroascaceae</taxon>
        <taxon>Venustampulla</taxon>
    </lineage>
</organism>
<sequence length="265" mass="30638">MKLSPPETPAKDEIPSYSEAAPSYTAFRTSFASVSLHRSDRIRLLQFPSSEIPAIRDIIKYSWPFGIQSERPYAASFEFKLRGNPWRGQGSEAIPARILMREIFAHLFRLGWILHVSTDASKKEFDKDTMIFRKQQHPPPDSDWISISFNMTDRMRLIGASQDLIADVRVLLQQMNLLQSESWKEQRLQAWEFKIHGRPWRAMGEETMTTRLLLLKLLETLEAKGWSLYASVDQSMAAGDHVSETDSWYCVRDKSWVQGSAVFHR</sequence>
<evidence type="ECO:0000313" key="2">
    <source>
        <dbReference type="Proteomes" id="UP000254866"/>
    </source>
</evidence>
<dbReference type="AlphaFoldDB" id="A0A370T914"/>
<protein>
    <submittedName>
        <fullName evidence="1">Uncharacterized protein</fullName>
    </submittedName>
</protein>